<organism evidence="1 2">
    <name type="scientific">Zymoseptoria tritici (strain ST99CH_3D7)</name>
    <dbReference type="NCBI Taxonomy" id="1276538"/>
    <lineage>
        <taxon>Eukaryota</taxon>
        <taxon>Fungi</taxon>
        <taxon>Dikarya</taxon>
        <taxon>Ascomycota</taxon>
        <taxon>Pezizomycotina</taxon>
        <taxon>Dothideomycetes</taxon>
        <taxon>Dothideomycetidae</taxon>
        <taxon>Mycosphaerellales</taxon>
        <taxon>Mycosphaerellaceae</taxon>
        <taxon>Zymoseptoria</taxon>
    </lineage>
</organism>
<dbReference type="EMBL" id="LT853706">
    <property type="protein sequence ID" value="SMQ56437.1"/>
    <property type="molecule type" value="Genomic_DNA"/>
</dbReference>
<protein>
    <submittedName>
        <fullName evidence="1">Uncharacterized protein</fullName>
    </submittedName>
</protein>
<dbReference type="Proteomes" id="UP000215127">
    <property type="component" value="Chromosome 17"/>
</dbReference>
<sequence>MIFARRFERHRQDASDDIGKTFRTIQRTTKDTIVAMRGKTWRCGGGHGDAEEDMAMRRRTWRCGGEHGDAAGDEFLLIYLIYRRGQKQDLRRAQHLLYLPVGIAVSGHEFVARLDLY</sequence>
<evidence type="ECO:0000313" key="2">
    <source>
        <dbReference type="Proteomes" id="UP000215127"/>
    </source>
</evidence>
<keyword evidence="2" id="KW-1185">Reference proteome</keyword>
<gene>
    <name evidence="1" type="ORF">ZT3D7_G11592</name>
</gene>
<reference evidence="1 2" key="1">
    <citation type="submission" date="2016-06" db="EMBL/GenBank/DDBJ databases">
        <authorList>
            <person name="Kjaerup R.B."/>
            <person name="Dalgaard T.S."/>
            <person name="Juul-Madsen H.R."/>
        </authorList>
    </citation>
    <scope>NUCLEOTIDE SEQUENCE [LARGE SCALE GENOMIC DNA]</scope>
</reference>
<proteinExistence type="predicted"/>
<name>A0A1X7SAF2_ZYMT9</name>
<accession>A0A1X7SAF2</accession>
<dbReference type="AlphaFoldDB" id="A0A1X7SAF2"/>
<evidence type="ECO:0000313" key="1">
    <source>
        <dbReference type="EMBL" id="SMQ56437.1"/>
    </source>
</evidence>